<accession>A0A7G7YPM9</accession>
<proteinExistence type="predicted"/>
<dbReference type="AlphaFoldDB" id="A0A7G7YPM9"/>
<gene>
    <name evidence="1" type="ORF">GP473_07090</name>
</gene>
<organism evidence="1 2">
    <name type="scientific">Corynebacterium anserum</name>
    <dbReference type="NCBI Taxonomy" id="2684406"/>
    <lineage>
        <taxon>Bacteria</taxon>
        <taxon>Bacillati</taxon>
        <taxon>Actinomycetota</taxon>
        <taxon>Actinomycetes</taxon>
        <taxon>Mycobacteriales</taxon>
        <taxon>Corynebacteriaceae</taxon>
        <taxon>Corynebacterium</taxon>
    </lineage>
</organism>
<dbReference type="InterPro" id="IPR024020">
    <property type="entry name" value="Anit_sigma_mycothiol_RsrA"/>
</dbReference>
<dbReference type="NCBIfam" id="TIGR03988">
    <property type="entry name" value="antisig_RsrA"/>
    <property type="match status" value="1"/>
</dbReference>
<dbReference type="EMBL" id="CP046883">
    <property type="protein sequence ID" value="QNH96449.1"/>
    <property type="molecule type" value="Genomic_DNA"/>
</dbReference>
<dbReference type="KEGG" id="cans:GP473_07090"/>
<reference evidence="1 2" key="1">
    <citation type="submission" date="2019-12" db="EMBL/GenBank/DDBJ databases">
        <title>Corynebacterium sp. nov., isolated from feces of the Anser Albifrons in China.</title>
        <authorList>
            <person name="Liu Q."/>
        </authorList>
    </citation>
    <scope>NUCLEOTIDE SEQUENCE [LARGE SCALE GENOMIC DNA]</scope>
    <source>
        <strain evidence="1 2">23H37-10</strain>
    </source>
</reference>
<sequence length="89" mass="10512">MNRQPNRDARCQELLDTLYAYVDGCCEEHKRQKLHDQIEECPQCLESLGIEQQIRELLRHRCGGQPAPQGLRARIVSELHVRYIEVRRD</sequence>
<protein>
    <submittedName>
        <fullName evidence="1">Mycothiol system anti-sigma-R factor</fullName>
    </submittedName>
</protein>
<evidence type="ECO:0000313" key="1">
    <source>
        <dbReference type="EMBL" id="QNH96449.1"/>
    </source>
</evidence>
<dbReference type="Proteomes" id="UP000515275">
    <property type="component" value="Chromosome"/>
</dbReference>
<dbReference type="RefSeq" id="WP_185770199.1">
    <property type="nucleotide sequence ID" value="NZ_CP046883.1"/>
</dbReference>
<keyword evidence="2" id="KW-1185">Reference proteome</keyword>
<name>A0A7G7YPM9_9CORY</name>
<evidence type="ECO:0000313" key="2">
    <source>
        <dbReference type="Proteomes" id="UP000515275"/>
    </source>
</evidence>